<dbReference type="KEGG" id="nai:NECAME_04271"/>
<reference evidence="3" key="1">
    <citation type="journal article" date="2014" name="Nat. Genet.">
        <title>Genome of the human hookworm Necator americanus.</title>
        <authorList>
            <person name="Tang Y.T."/>
            <person name="Gao X."/>
            <person name="Rosa B.A."/>
            <person name="Abubucker S."/>
            <person name="Hallsworth-Pepin K."/>
            <person name="Martin J."/>
            <person name="Tyagi R."/>
            <person name="Heizer E."/>
            <person name="Zhang X."/>
            <person name="Bhonagiri-Palsikar V."/>
            <person name="Minx P."/>
            <person name="Warren W.C."/>
            <person name="Wang Q."/>
            <person name="Zhan B."/>
            <person name="Hotez P.J."/>
            <person name="Sternberg P.W."/>
            <person name="Dougall A."/>
            <person name="Gaze S.T."/>
            <person name="Mulvenna J."/>
            <person name="Sotillo J."/>
            <person name="Ranganathan S."/>
            <person name="Rabelo E.M."/>
            <person name="Wilson R.K."/>
            <person name="Felgner P.L."/>
            <person name="Bethony J."/>
            <person name="Hawdon J.M."/>
            <person name="Gasser R.B."/>
            <person name="Loukas A."/>
            <person name="Mitreva M."/>
        </authorList>
    </citation>
    <scope>NUCLEOTIDE SEQUENCE [LARGE SCALE GENOMIC DNA]</scope>
</reference>
<proteinExistence type="predicted"/>
<accession>W2SVB8</accession>
<name>W2SVB8_NECAM</name>
<dbReference type="Proteomes" id="UP000053676">
    <property type="component" value="Unassembled WGS sequence"/>
</dbReference>
<dbReference type="EMBL" id="KI660423">
    <property type="protein sequence ID" value="ETN73585.1"/>
    <property type="molecule type" value="Genomic_DNA"/>
</dbReference>
<sequence>MARCSAKAKCEDPLKDHLFSSTAPTKGMRNGTGTNCKKKAGREKIKLDSPYHLVDLSDTETSPEDDDVIRHVG</sequence>
<protein>
    <submittedName>
        <fullName evidence="2">Uncharacterized protein</fullName>
    </submittedName>
</protein>
<evidence type="ECO:0000313" key="3">
    <source>
        <dbReference type="Proteomes" id="UP000053676"/>
    </source>
</evidence>
<keyword evidence="3" id="KW-1185">Reference proteome</keyword>
<evidence type="ECO:0000256" key="1">
    <source>
        <dbReference type="SAM" id="MobiDB-lite"/>
    </source>
</evidence>
<dbReference type="AlphaFoldDB" id="W2SVB8"/>
<feature type="region of interest" description="Disordered" evidence="1">
    <location>
        <begin position="17"/>
        <end position="41"/>
    </location>
</feature>
<gene>
    <name evidence="2" type="ORF">NECAME_04271</name>
</gene>
<organism evidence="2 3">
    <name type="scientific">Necator americanus</name>
    <name type="common">Human hookworm</name>
    <dbReference type="NCBI Taxonomy" id="51031"/>
    <lineage>
        <taxon>Eukaryota</taxon>
        <taxon>Metazoa</taxon>
        <taxon>Ecdysozoa</taxon>
        <taxon>Nematoda</taxon>
        <taxon>Chromadorea</taxon>
        <taxon>Rhabditida</taxon>
        <taxon>Rhabditina</taxon>
        <taxon>Rhabditomorpha</taxon>
        <taxon>Strongyloidea</taxon>
        <taxon>Ancylostomatidae</taxon>
        <taxon>Bunostominae</taxon>
        <taxon>Necator</taxon>
    </lineage>
</organism>
<evidence type="ECO:0000313" key="2">
    <source>
        <dbReference type="EMBL" id="ETN73585.1"/>
    </source>
</evidence>